<dbReference type="GO" id="GO:0016787">
    <property type="term" value="F:hydrolase activity"/>
    <property type="evidence" value="ECO:0007669"/>
    <property type="project" value="UniProtKB-KW"/>
</dbReference>
<keyword evidence="2" id="KW-1185">Reference proteome</keyword>
<evidence type="ECO:0000313" key="2">
    <source>
        <dbReference type="Proteomes" id="UP000592780"/>
    </source>
</evidence>
<organism evidence="1 2">
    <name type="scientific">Paraburkholderia atlantica</name>
    <dbReference type="NCBI Taxonomy" id="2654982"/>
    <lineage>
        <taxon>Bacteria</taxon>
        <taxon>Pseudomonadati</taxon>
        <taxon>Pseudomonadota</taxon>
        <taxon>Betaproteobacteria</taxon>
        <taxon>Burkholderiales</taxon>
        <taxon>Burkholderiaceae</taxon>
        <taxon>Paraburkholderia</taxon>
    </lineage>
</organism>
<dbReference type="SUPFAM" id="SSF54637">
    <property type="entry name" value="Thioesterase/thiol ester dehydrase-isomerase"/>
    <property type="match status" value="1"/>
</dbReference>
<gene>
    <name evidence="1" type="ORF">HDG40_000585</name>
</gene>
<dbReference type="EC" id="3.1.2.-" evidence="1"/>
<dbReference type="CDD" id="cd00586">
    <property type="entry name" value="4HBT"/>
    <property type="match status" value="1"/>
</dbReference>
<reference evidence="1 2" key="1">
    <citation type="submission" date="2020-08" db="EMBL/GenBank/DDBJ databases">
        <title>Genomic Encyclopedia of Type Strains, Phase IV (KMG-V): Genome sequencing to study the core and pangenomes of soil and plant-associated prokaryotes.</title>
        <authorList>
            <person name="Whitman W."/>
        </authorList>
    </citation>
    <scope>NUCLEOTIDE SEQUENCE [LARGE SCALE GENOMIC DNA]</scope>
    <source>
        <strain evidence="1 2">JPY158</strain>
    </source>
</reference>
<dbReference type="Gene3D" id="3.10.129.10">
    <property type="entry name" value="Hotdog Thioesterase"/>
    <property type="match status" value="1"/>
</dbReference>
<dbReference type="RefSeq" id="WP_152851553.1">
    <property type="nucleotide sequence ID" value="NZ_JACHDD010000001.1"/>
</dbReference>
<dbReference type="InterPro" id="IPR029069">
    <property type="entry name" value="HotDog_dom_sf"/>
</dbReference>
<dbReference type="Proteomes" id="UP000592780">
    <property type="component" value="Unassembled WGS sequence"/>
</dbReference>
<proteinExistence type="predicted"/>
<sequence>MSHPVALPSYRDSVRAEWVDYNGHMRDAFYLLIFSLATDVLIDLIGLPDAVRKERHRSIYTLEAHLNYLHEIKQGTPVRVDMRVLGYDAKRMHVYFEMFALDATQNQRSGPVAAGEQMLLHVDTSGPRGVAFDPDVKARVHELAQAHAALPPARFAGRVIALPCATQRKTLPERSDHA</sequence>
<name>A0A6I1PTR5_PARAM</name>
<evidence type="ECO:0000313" key="1">
    <source>
        <dbReference type="EMBL" id="MBB5422444.1"/>
    </source>
</evidence>
<dbReference type="AlphaFoldDB" id="A0A6I1PTR5"/>
<dbReference type="EMBL" id="JACHDD010000001">
    <property type="protein sequence ID" value="MBB5422444.1"/>
    <property type="molecule type" value="Genomic_DNA"/>
</dbReference>
<protein>
    <submittedName>
        <fullName evidence="1">Acyl-CoA thioester hydrolase</fullName>
        <ecNumber evidence="1">3.1.2.-</ecNumber>
    </submittedName>
</protein>
<comment type="caution">
    <text evidence="1">The sequence shown here is derived from an EMBL/GenBank/DDBJ whole genome shotgun (WGS) entry which is preliminary data.</text>
</comment>
<dbReference type="Pfam" id="PF13279">
    <property type="entry name" value="4HBT_2"/>
    <property type="match status" value="1"/>
</dbReference>
<keyword evidence="1" id="KW-0378">Hydrolase</keyword>
<accession>A0A6I1PTR5</accession>